<sequence>MERAKTCSRTLIVAVCLLLLACGLTAGPPNAVAWGAEEEQASTELLPTNAPLTVAEEGCPYPNENAKILEEGTFADNRMTWKYYDDATLVIEGTGAMPNFTTDHPWVTRHATIEHVIVGNGITTIGDHAFYDCRLLEYASLPEGLISIGSEAFKGCEALEIINERCLPDSIKTIGNSAFEGCAKLNLSRMPNSIVTIGSKAFYDCKLLNARFVFPTSLRSIGEEAFRNCGELKIPVLNEGLETIGKLAFFADTGLNNGAPVNEFVIPGTVTSIGDAAFGFSINNLILAEGITNLDLTDLSDEVDYIHIPATMNEYPATRNPKKGFIVADGNQNFAAHDGILYSRTTQDGHSYDTKDAVLFMVPTEKNGTLILPDTTKVLDTQERYCKQSTNSSINALEIPATVEQIVPGAFSFAYRSGSTLSISLNENNANFVMENGMLYSKDHTRLVFVTNDAQGSYTVPSSVTSIDDYAFTGCLNLTEIIFTPSLKKLPSLRFQNHNSNIVNDFRVANFYVPAEITSIEYGGIDFGGWEPLPNCGNVIFYGGTKSNWKNIYDGTWLDPESKPKWKYYYEIVKYGKSATGVQWCIDKNGLMTILTDGSVGVDGERFVADVAEEGSSPWSSAKDSISKLVIEDNVCSVGANAFKACSRLTNVTLGADVSSVGADAFKACSRLTNVTLGANVSSVGAGAFKNCTSLTQVDCPDRPFEVAAANAENPSFDAETVTLHAVETEAWKNASGRDNAAGTWQGYKIEFIDEQPVIPETIPVLKSYRVDGEMWEHGIAIDGCINMSHTNRVAAPSSFKVNYYAEDGRKISDLVNVEITPSVPSFSEDYRDIILLRGVYRYWSYDTVTGSIPGYWGMTPAGVYTITATPKEGVCTGDPISFQFTVKNDPSILAAWKHIEEPVMVYGGNDEPTIVEQKIFNQYGDLISAILDMQVTDETNGKDITDNLSKHGLSKQGNNLAVDAKAIPGKYGSTFTDPAGTLRPYNNKNPHIAFEVKRSTDIINKAYSLELTGGEDVLELGKQDTWASKPFRTKILDAYDDPCWPEVTWTVKQGDTDVTSYFEVDSQGYLLARNSVADLLGSDGQSQFTITASSPRAAYHASRVGEFATDSKTFTVKLAEPPAPPTHTATFVIGDEVIGTVTFAEGDATLNEPAMPQKPNYLGSWEPYDLSKAKSDITVQGVYTPMDPNATSEVEGSADVSYDKSNVTIHLAASAATRLVKVESTQTQPIDVVMVLDQSRSMTDRLGESTQIKRDALVACAKNFAQQLYANAEKTGARHRVALVGFANESYTNQRYPQYTRYYNTELLAMTSGGGKGYQSLEATDYQSALLPIEQNGGLNPLITQGLNAVKADGATAANLGLEMASSIFANNSAIDANGKTHKRVVLFITDGTPTMWGNAKEQIAPVAADAIKNAYTLKNSQDADIYSIGVDASANPSAKFTSPDDGITTISYNEITYDFNRFLHAVSSNYPNAESMARSALGEYTNGGYYMAVNDTSNFSSVFTNILYSTVYRIKSFDKATLQYTLPAGLMLTMEQEEQLRANLAKKGMSDQDLEVTAADGKTTLVFRNVPVSPTVAGGVQKYLAEVTFQAAVTRDVSGSIAAGENASVSFEGETTSIAVPSIKVPADRCLVVFKVNDAVYEVRELAIGDVIKTPDSDYARWLDLEQREEPATVTNSYTEFITSTLTRQYSITYCVGDQSVVKIYKPGTKVTIPNEIKSLIPEGHEIASWDPSVPQTMPARNLQCTAVLTKPHEHAFKADSYKTGSCDDAQGVAIHDVCACGEEQIHYLSKKDHDFVASMVDSGNDGTKVTELKCNTCGHSIKKNITYRVTKKDYWDRTATVLDLTKRLNKVEQSGPSDDDISLSFYVGDTIMNGACMVTRIDADGKTKKPYLAFVRNGWLTFDPDHFSIYVISERADNETAEEATEKLPSYEECLEALGEEREDEPQSPAPSEPENPVDPVDPVYPSTPSGPDSPTIPAEPSTPSEPSEPSDPVDPAEPSTPDKPDVPPTPDNPSTPDDPAPSAPSAPSTPSKPSAPQNPDIPSTAGNNNDQEDQFSTLPDGWTQDPSTQQWHYVDNGQKVADTWLQTGADKKWYYLGSNGAAATGWKQLDGNWYYFQDDSSSSTDECAMAEGGWHYIQGDWYYMSPRHDGTYGAAMTGWVREGTRWYYLNTAQSGGKECAMATGWKLVDGDWYYFNTPEDNGVTGAMADGGWKLIQNRWYYINPRHDGTHGAAQTGWVRSGSSWYYLNTAEDSGVECEMAVGWKQIAGKWYYLRPLAGGPQGSLATNTWVGSWHVDRNGVWDASR</sequence>
<evidence type="ECO:0000313" key="6">
    <source>
        <dbReference type="EMBL" id="NHM15031.1"/>
    </source>
</evidence>
<evidence type="ECO:0000256" key="4">
    <source>
        <dbReference type="SAM" id="SignalP"/>
    </source>
</evidence>
<dbReference type="Gene3D" id="3.80.10.10">
    <property type="entry name" value="Ribonuclease Inhibitor"/>
    <property type="match status" value="3"/>
</dbReference>
<keyword evidence="4" id="KW-0732">Signal</keyword>
<dbReference type="EMBL" id="CP072829">
    <property type="protein sequence ID" value="QTU84454.1"/>
    <property type="molecule type" value="Genomic_DNA"/>
</dbReference>
<feature type="repeat" description="Cell wall-binding" evidence="2">
    <location>
        <begin position="2107"/>
        <end position="2126"/>
    </location>
</feature>
<feature type="compositionally biased region" description="Polar residues" evidence="3">
    <location>
        <begin position="2044"/>
        <end position="2061"/>
    </location>
</feature>
<keyword evidence="8" id="KW-1185">Reference proteome</keyword>
<dbReference type="KEGG" id="ebz:J7S26_00515"/>
<dbReference type="PANTHER" id="PTHR45661">
    <property type="entry name" value="SURFACE ANTIGEN"/>
    <property type="match status" value="1"/>
</dbReference>
<dbReference type="InterPro" id="IPR002035">
    <property type="entry name" value="VWF_A"/>
</dbReference>
<dbReference type="InterPro" id="IPR018337">
    <property type="entry name" value="Cell_wall/Cho-bd_repeat"/>
</dbReference>
<evidence type="ECO:0000313" key="9">
    <source>
        <dbReference type="Proteomes" id="UP000671910"/>
    </source>
</evidence>
<feature type="compositionally biased region" description="Pro residues" evidence="3">
    <location>
        <begin position="2010"/>
        <end position="2028"/>
    </location>
</feature>
<dbReference type="CDD" id="cd00198">
    <property type="entry name" value="vWFA"/>
    <property type="match status" value="1"/>
</dbReference>
<accession>A0A9E6MR68</accession>
<dbReference type="Gene3D" id="3.40.50.410">
    <property type="entry name" value="von Willebrand factor, type A domain"/>
    <property type="match status" value="1"/>
</dbReference>
<dbReference type="InterPro" id="IPR026906">
    <property type="entry name" value="LRR_5"/>
</dbReference>
<evidence type="ECO:0000259" key="5">
    <source>
        <dbReference type="PROSITE" id="PS50234"/>
    </source>
</evidence>
<dbReference type="Proteomes" id="UP000636394">
    <property type="component" value="Unassembled WGS sequence"/>
</dbReference>
<dbReference type="Proteomes" id="UP000671910">
    <property type="component" value="Chromosome"/>
</dbReference>
<evidence type="ECO:0000313" key="8">
    <source>
        <dbReference type="Proteomes" id="UP000636394"/>
    </source>
</evidence>
<dbReference type="RefSeq" id="WP_166340556.1">
    <property type="nucleotide sequence ID" value="NZ_CP072829.1"/>
</dbReference>
<feature type="region of interest" description="Disordered" evidence="3">
    <location>
        <begin position="1942"/>
        <end position="2073"/>
    </location>
</feature>
<evidence type="ECO:0000313" key="7">
    <source>
        <dbReference type="EMBL" id="QTU84454.1"/>
    </source>
</evidence>
<dbReference type="SUPFAM" id="SSF53300">
    <property type="entry name" value="vWA-like"/>
    <property type="match status" value="1"/>
</dbReference>
<dbReference type="Pfam" id="PF01473">
    <property type="entry name" value="Choline_bind_1"/>
    <property type="match status" value="6"/>
</dbReference>
<dbReference type="SUPFAM" id="SSF52058">
    <property type="entry name" value="L domain-like"/>
    <property type="match status" value="1"/>
</dbReference>
<feature type="compositionally biased region" description="Low complexity" evidence="3">
    <location>
        <begin position="2029"/>
        <end position="2039"/>
    </location>
</feature>
<feature type="chain" id="PRO_5039579356" evidence="4">
    <location>
        <begin position="27"/>
        <end position="2309"/>
    </location>
</feature>
<feature type="compositionally biased region" description="Low complexity" evidence="3">
    <location>
        <begin position="1958"/>
        <end position="1991"/>
    </location>
</feature>
<gene>
    <name evidence="6" type="ORF">GMI68_09770</name>
    <name evidence="7" type="ORF">J7S26_00515</name>
</gene>
<dbReference type="PROSITE" id="PS51257">
    <property type="entry name" value="PROKAR_LIPOPROTEIN"/>
    <property type="match status" value="1"/>
</dbReference>
<proteinExistence type="predicted"/>
<dbReference type="SUPFAM" id="SSF69360">
    <property type="entry name" value="Cell wall binding repeat"/>
    <property type="match status" value="1"/>
</dbReference>
<evidence type="ECO:0000256" key="1">
    <source>
        <dbReference type="ARBA" id="ARBA00022737"/>
    </source>
</evidence>
<reference evidence="6 8" key="1">
    <citation type="submission" date="2019-11" db="EMBL/GenBank/DDBJ databases">
        <title>Eggerthellaceae novel genus isolated from the rectal contents of marmort.</title>
        <authorList>
            <person name="Zhang G."/>
        </authorList>
    </citation>
    <scope>NUCLEOTIDE SEQUENCE [LARGE SCALE GENOMIC DNA]</scope>
    <source>
        <strain evidence="8">zg-886</strain>
        <strain evidence="6">Zg-886</strain>
    </source>
</reference>
<evidence type="ECO:0000256" key="3">
    <source>
        <dbReference type="SAM" id="MobiDB-lite"/>
    </source>
</evidence>
<dbReference type="PANTHER" id="PTHR45661:SF3">
    <property type="entry name" value="IG-LIKE DOMAIN-CONTAINING PROTEIN"/>
    <property type="match status" value="1"/>
</dbReference>
<dbReference type="PROSITE" id="PS50234">
    <property type="entry name" value="VWFA"/>
    <property type="match status" value="1"/>
</dbReference>
<dbReference type="SMART" id="SM00327">
    <property type="entry name" value="VWA"/>
    <property type="match status" value="1"/>
</dbReference>
<keyword evidence="1" id="KW-0677">Repeat</keyword>
<dbReference type="InterPro" id="IPR053139">
    <property type="entry name" value="Surface_bspA-like"/>
</dbReference>
<feature type="signal peptide" evidence="4">
    <location>
        <begin position="1"/>
        <end position="26"/>
    </location>
</feature>
<dbReference type="Gene3D" id="2.10.270.10">
    <property type="entry name" value="Cholin Binding"/>
    <property type="match status" value="3"/>
</dbReference>
<feature type="domain" description="VWFA" evidence="5">
    <location>
        <begin position="1232"/>
        <end position="1508"/>
    </location>
</feature>
<organism evidence="7 9">
    <name type="scientific">Xiamenia xianingshaonis</name>
    <dbReference type="NCBI Taxonomy" id="2682776"/>
    <lineage>
        <taxon>Bacteria</taxon>
        <taxon>Bacillati</taxon>
        <taxon>Actinomycetota</taxon>
        <taxon>Coriobacteriia</taxon>
        <taxon>Eggerthellales</taxon>
        <taxon>Eggerthellaceae</taxon>
        <taxon>Xiamenia</taxon>
    </lineage>
</organism>
<dbReference type="EMBL" id="WPCR01000023">
    <property type="protein sequence ID" value="NHM15031.1"/>
    <property type="molecule type" value="Genomic_DNA"/>
</dbReference>
<reference evidence="7" key="2">
    <citation type="submission" date="2021-04" db="EMBL/GenBank/DDBJ databases">
        <title>Novel species in family Eggerthellaceae.</title>
        <authorList>
            <person name="Zhang G."/>
        </authorList>
    </citation>
    <scope>NUCLEOTIDE SEQUENCE</scope>
    <source>
        <strain evidence="7">Zg-886</strain>
    </source>
</reference>
<dbReference type="InterPro" id="IPR032675">
    <property type="entry name" value="LRR_dom_sf"/>
</dbReference>
<dbReference type="PROSITE" id="PS51170">
    <property type="entry name" value="CW"/>
    <property type="match status" value="1"/>
</dbReference>
<evidence type="ECO:0000256" key="2">
    <source>
        <dbReference type="PROSITE-ProRule" id="PRU00591"/>
    </source>
</evidence>
<protein>
    <submittedName>
        <fullName evidence="7">Leucine-rich repeat protein</fullName>
    </submittedName>
</protein>
<name>A0A9E6MR68_9ACTN</name>
<dbReference type="InterPro" id="IPR036465">
    <property type="entry name" value="vWFA_dom_sf"/>
</dbReference>
<dbReference type="Pfam" id="PF13306">
    <property type="entry name" value="LRR_5"/>
    <property type="match status" value="3"/>
</dbReference>